<dbReference type="InterPro" id="IPR017524">
    <property type="entry name" value="SASP_thioredoxin-like"/>
</dbReference>
<gene>
    <name evidence="1" type="primary">tlp</name>
    <name evidence="2" type="ORF">M9R61_10715</name>
</gene>
<protein>
    <recommendedName>
        <fullName evidence="1">Small, acid-soluble spore protein Tlp</fullName>
    </recommendedName>
</protein>
<dbReference type="GO" id="GO:0030435">
    <property type="term" value="P:sporulation resulting in formation of a cellular spore"/>
    <property type="evidence" value="ECO:0007669"/>
    <property type="project" value="UniProtKB-KW"/>
</dbReference>
<organism evidence="2 3">
    <name type="scientific">Psychrobacillus psychrodurans</name>
    <dbReference type="NCBI Taxonomy" id="126157"/>
    <lineage>
        <taxon>Bacteria</taxon>
        <taxon>Bacillati</taxon>
        <taxon>Bacillota</taxon>
        <taxon>Bacilli</taxon>
        <taxon>Bacillales</taxon>
        <taxon>Bacillaceae</taxon>
        <taxon>Psychrobacillus</taxon>
    </lineage>
</organism>
<evidence type="ECO:0000313" key="2">
    <source>
        <dbReference type="EMBL" id="MCZ8533786.1"/>
    </source>
</evidence>
<comment type="similarity">
    <text evidence="1">Belongs to the Tlp family.</text>
</comment>
<dbReference type="Pfam" id="PF19824">
    <property type="entry name" value="Tlp"/>
    <property type="match status" value="1"/>
</dbReference>
<dbReference type="AlphaFoldDB" id="A0A9X3L9F5"/>
<dbReference type="EMBL" id="JAMKBI010000007">
    <property type="protein sequence ID" value="MCZ8533786.1"/>
    <property type="molecule type" value="Genomic_DNA"/>
</dbReference>
<comment type="caution">
    <text evidence="2">The sequence shown here is derived from an EMBL/GenBank/DDBJ whole genome shotgun (WGS) entry which is preliminary data.</text>
</comment>
<dbReference type="HAMAP" id="MF_01506">
    <property type="entry name" value="Tlp"/>
    <property type="match status" value="1"/>
</dbReference>
<reference evidence="2" key="1">
    <citation type="submission" date="2022-05" db="EMBL/GenBank/DDBJ databases">
        <authorList>
            <person name="Colautti A."/>
            <person name="Iacumin L."/>
        </authorList>
    </citation>
    <scope>NUCLEOTIDE SEQUENCE</scope>
    <source>
        <strain evidence="2">DSM 30747</strain>
    </source>
</reference>
<name>A0A9X3L9F5_9BACI</name>
<evidence type="ECO:0000256" key="1">
    <source>
        <dbReference type="HAMAP-Rule" id="MF_01506"/>
    </source>
</evidence>
<keyword evidence="3" id="KW-1185">Reference proteome</keyword>
<dbReference type="Proteomes" id="UP001152172">
    <property type="component" value="Unassembled WGS sequence"/>
</dbReference>
<evidence type="ECO:0000313" key="3">
    <source>
        <dbReference type="Proteomes" id="UP001152172"/>
    </source>
</evidence>
<accession>A0A9X3L9F5</accession>
<proteinExistence type="evidence at transcript level"/>
<comment type="subcellular location">
    <subcellularLocation>
        <location evidence="1">Spore core</location>
    </subcellularLocation>
</comment>
<dbReference type="GO" id="GO:0030436">
    <property type="term" value="P:asexual sporulation"/>
    <property type="evidence" value="ECO:0007669"/>
    <property type="project" value="UniProtKB-UniRule"/>
</dbReference>
<comment type="induction">
    <text evidence="1">Expressed only in the forespore compartment of sporulating cells.</text>
</comment>
<sequence>MVKNTIDNMEAAEETMEHTIGNNREAIREKNERRKDSIEGFRREILDEAENRKK</sequence>
<keyword evidence="1" id="KW-0749">Sporulation</keyword>